<protein>
    <submittedName>
        <fullName evidence="1">Uncharacterized protein</fullName>
    </submittedName>
</protein>
<keyword evidence="2" id="KW-1185">Reference proteome</keyword>
<accession>A0A6J5F0I9</accession>
<dbReference type="Pfam" id="PF25860">
    <property type="entry name" value="CPPA"/>
    <property type="match status" value="1"/>
</dbReference>
<evidence type="ECO:0000313" key="2">
    <source>
        <dbReference type="Proteomes" id="UP000494363"/>
    </source>
</evidence>
<gene>
    <name evidence="1" type="ORF">LMG29542_06444</name>
</gene>
<evidence type="ECO:0000313" key="1">
    <source>
        <dbReference type="EMBL" id="CAB3770796.1"/>
    </source>
</evidence>
<dbReference type="InterPro" id="IPR058891">
    <property type="entry name" value="CPPA"/>
</dbReference>
<dbReference type="EMBL" id="CADIKH010000048">
    <property type="protein sequence ID" value="CAB3770796.1"/>
    <property type="molecule type" value="Genomic_DNA"/>
</dbReference>
<proteinExistence type="predicted"/>
<organism evidence="1 2">
    <name type="scientific">Paraburkholderia humisilvae</name>
    <dbReference type="NCBI Taxonomy" id="627669"/>
    <lineage>
        <taxon>Bacteria</taxon>
        <taxon>Pseudomonadati</taxon>
        <taxon>Pseudomonadota</taxon>
        <taxon>Betaproteobacteria</taxon>
        <taxon>Burkholderiales</taxon>
        <taxon>Burkholderiaceae</taxon>
        <taxon>Paraburkholderia</taxon>
    </lineage>
</organism>
<dbReference type="Proteomes" id="UP000494363">
    <property type="component" value="Unassembled WGS sequence"/>
</dbReference>
<dbReference type="AlphaFoldDB" id="A0A6J5F0I9"/>
<reference evidence="1 2" key="1">
    <citation type="submission" date="2020-04" db="EMBL/GenBank/DDBJ databases">
        <authorList>
            <person name="De Canck E."/>
        </authorList>
    </citation>
    <scope>NUCLEOTIDE SEQUENCE [LARGE SCALE GENOMIC DNA]</scope>
    <source>
        <strain evidence="1 2">LMG 29542</strain>
    </source>
</reference>
<dbReference type="RefSeq" id="WP_175231830.1">
    <property type="nucleotide sequence ID" value="NZ_CADIKH010000048.1"/>
</dbReference>
<name>A0A6J5F0I9_9BURK</name>
<sequence length="107" mass="11727">MERFIRILNGDDRRALAWLNAHVGLGRVSAAPQQLAATAGRPVYVPVVYRCLGGWPPTPPHPVHEPQDDTIASQHLAQIRRILSGRTAAATSTTSRHYFPLTARIGL</sequence>